<dbReference type="Proteomes" id="UP001061958">
    <property type="component" value="Unassembled WGS sequence"/>
</dbReference>
<dbReference type="GO" id="GO:0016233">
    <property type="term" value="P:telomere capping"/>
    <property type="evidence" value="ECO:0007669"/>
    <property type="project" value="TreeGrafter"/>
</dbReference>
<comment type="caution">
    <text evidence="6">The sequence shown here is derived from an EMBL/GenBank/DDBJ whole genome shotgun (WGS) entry which is preliminary data.</text>
</comment>
<dbReference type="InterPro" id="IPR011564">
    <property type="entry name" value="Telomer_end-bd_POT1/Cdc13"/>
</dbReference>
<dbReference type="SUPFAM" id="SSF50249">
    <property type="entry name" value="Nucleic acid-binding proteins"/>
    <property type="match status" value="1"/>
</dbReference>
<dbReference type="PANTHER" id="PTHR14513:SF0">
    <property type="entry name" value="PROTECTION OF TELOMERES PROTEIN 1"/>
    <property type="match status" value="1"/>
</dbReference>
<dbReference type="EMBL" id="BQMJ01000031">
    <property type="protein sequence ID" value="GJQ12236.1"/>
    <property type="molecule type" value="Genomic_DNA"/>
</dbReference>
<dbReference type="GO" id="GO:0098505">
    <property type="term" value="F:G-rich strand telomeric DNA binding"/>
    <property type="evidence" value="ECO:0007669"/>
    <property type="project" value="TreeGrafter"/>
</dbReference>
<accession>A0A9C7UQY6</accession>
<keyword evidence="7" id="KW-1185">Reference proteome</keyword>
<dbReference type="GO" id="GO:0032210">
    <property type="term" value="P:regulation of telomere maintenance via telomerase"/>
    <property type="evidence" value="ECO:0007669"/>
    <property type="project" value="TreeGrafter"/>
</dbReference>
<dbReference type="Gene3D" id="2.40.50.140">
    <property type="entry name" value="Nucleic acid-binding proteins"/>
    <property type="match status" value="1"/>
</dbReference>
<dbReference type="OrthoDB" id="2186770at2759"/>
<dbReference type="InterPro" id="IPR028389">
    <property type="entry name" value="POT1"/>
</dbReference>
<dbReference type="SMART" id="SM00976">
    <property type="entry name" value="Telo_bind"/>
    <property type="match status" value="1"/>
</dbReference>
<dbReference type="Pfam" id="PF02765">
    <property type="entry name" value="POT1"/>
    <property type="match status" value="1"/>
</dbReference>
<evidence type="ECO:0000259" key="5">
    <source>
        <dbReference type="SMART" id="SM00976"/>
    </source>
</evidence>
<keyword evidence="3" id="KW-0779">Telomere</keyword>
<keyword evidence="4" id="KW-0238">DNA-binding</keyword>
<protein>
    <recommendedName>
        <fullName evidence="5">Telomeric single stranded DNA binding POT1/Cdc13 domain-containing protein</fullName>
    </recommendedName>
</protein>
<dbReference type="PANTHER" id="PTHR14513">
    <property type="entry name" value="PROTECTION OF TELOMERES 1"/>
    <property type="match status" value="1"/>
</dbReference>
<keyword evidence="2" id="KW-0158">Chromosome</keyword>
<gene>
    <name evidence="6" type="ORF">GpartN1_g4027.t1</name>
</gene>
<evidence type="ECO:0000256" key="3">
    <source>
        <dbReference type="ARBA" id="ARBA00022895"/>
    </source>
</evidence>
<evidence type="ECO:0000256" key="2">
    <source>
        <dbReference type="ARBA" id="ARBA00022454"/>
    </source>
</evidence>
<reference evidence="6" key="2">
    <citation type="submission" date="2022-01" db="EMBL/GenBank/DDBJ databases">
        <authorList>
            <person name="Hirooka S."/>
            <person name="Miyagishima S.Y."/>
        </authorList>
    </citation>
    <scope>NUCLEOTIDE SEQUENCE</scope>
    <source>
        <strain evidence="6">NBRC 102759</strain>
    </source>
</reference>
<reference evidence="6" key="1">
    <citation type="journal article" date="2022" name="Proc. Natl. Acad. Sci. U.S.A.">
        <title>Life cycle and functional genomics of the unicellular red alga Galdieria for elucidating algal and plant evolution and industrial use.</title>
        <authorList>
            <person name="Hirooka S."/>
            <person name="Itabashi T."/>
            <person name="Ichinose T.M."/>
            <person name="Onuma R."/>
            <person name="Fujiwara T."/>
            <person name="Yamashita S."/>
            <person name="Jong L.W."/>
            <person name="Tomita R."/>
            <person name="Iwane A.H."/>
            <person name="Miyagishima S.Y."/>
        </authorList>
    </citation>
    <scope>NUCLEOTIDE SEQUENCE</scope>
    <source>
        <strain evidence="6">NBRC 102759</strain>
    </source>
</reference>
<evidence type="ECO:0000256" key="4">
    <source>
        <dbReference type="ARBA" id="ARBA00023125"/>
    </source>
</evidence>
<dbReference type="AlphaFoldDB" id="A0A9C7UQY6"/>
<proteinExistence type="predicted"/>
<evidence type="ECO:0000313" key="6">
    <source>
        <dbReference type="EMBL" id="GJQ12236.1"/>
    </source>
</evidence>
<evidence type="ECO:0000256" key="1">
    <source>
        <dbReference type="ARBA" id="ARBA00004574"/>
    </source>
</evidence>
<dbReference type="GO" id="GO:0010521">
    <property type="term" value="F:telomerase inhibitor activity"/>
    <property type="evidence" value="ECO:0007669"/>
    <property type="project" value="TreeGrafter"/>
</dbReference>
<dbReference type="GO" id="GO:0000783">
    <property type="term" value="C:nuclear telomere cap complex"/>
    <property type="evidence" value="ECO:0007669"/>
    <property type="project" value="TreeGrafter"/>
</dbReference>
<feature type="domain" description="Telomeric single stranded DNA binding POT1/Cdc13" evidence="5">
    <location>
        <begin position="192"/>
        <end position="333"/>
    </location>
</feature>
<dbReference type="InterPro" id="IPR012340">
    <property type="entry name" value="NA-bd_OB-fold"/>
</dbReference>
<sequence length="682" mass="78569">MTWSKFGKLIEDFHILSLDSGKEYFSVRGKVTHIFLSDNATNKFRQISSLTLRPVCESHGTHTLSLRFEGDWQVVAGILQKEDVICISNPIVHGRDYDSLDEYPVSLLLNNCNLDGSQGLGLSVLKEDKSWEELIFIESSEVCNLKDMLVTRGRGRVSSENQTLFLKASQMKQLSKRYQRKVDKPLSRSRKYSRLAELVDFGMKHSIVNVYGVVAGFRALRPTKGRDYVCEASLIDPTQYSSGQEVTLVLFTRSFSRTIPVKSLGDILRLNNVLIQKHGTKLQLVLNYEESCVELIDGDVVEDITVLASTSSSRPEWEDEDLQIVRQLREWARLHFSSMEGSKPSLVEKVDFKNIFCSTAKVDLVCRIESIVKDNIDSETYLLVWDGVSYRDAEFSKKQCFLVVLSCAAKQSQYVFQCPLMENRWILLKDIWKQAKEPNNEMCIIFDIDRSNRTCSTMIYLKEWMYRVQQKLGTYLVSEPIAGEELKCKSAEEEKKDSLIESIESTNAPVNSVVRIALSPKTFRSSLCLSAKLVGFRPRDIRDFTVPCCLRCHKFILQQQEETSPKYRDLVCCCDVSSSNDAEMTCFKLDNDSYEFRFLFYFILMDSLGEEIEVLVDDTVAKRLFYLSRGTNLYEDKETCKRICDVLRHYLQQPFVTCQISYYRISKKEFYWKLKQLEVGNA</sequence>
<name>A0A9C7UQY6_9RHOD</name>
<comment type="subcellular location">
    <subcellularLocation>
        <location evidence="1">Chromosome</location>
        <location evidence="1">Telomere</location>
    </subcellularLocation>
</comment>
<organism evidence="6 7">
    <name type="scientific">Galdieria partita</name>
    <dbReference type="NCBI Taxonomy" id="83374"/>
    <lineage>
        <taxon>Eukaryota</taxon>
        <taxon>Rhodophyta</taxon>
        <taxon>Bangiophyceae</taxon>
        <taxon>Galdieriales</taxon>
        <taxon>Galdieriaceae</taxon>
        <taxon>Galdieria</taxon>
    </lineage>
</organism>
<evidence type="ECO:0000313" key="7">
    <source>
        <dbReference type="Proteomes" id="UP001061958"/>
    </source>
</evidence>